<sequence>MLDLYRSRKVEKQAQKAAELEKYMNEMNETSLALFGKLPPPPGALGDTEHIWCIHYEWLQASGYLLRPRYAPGWTPSWEGTSKFWFECEDGQIPVVCVG</sequence>
<gene>
    <name evidence="1" type="ORF">BJ138DRAFT_1161597</name>
</gene>
<comment type="caution">
    <text evidence="1">The sequence shown here is derived from an EMBL/GenBank/DDBJ whole genome shotgun (WGS) entry which is preliminary data.</text>
</comment>
<reference evidence="1" key="1">
    <citation type="journal article" date="2021" name="New Phytol.">
        <title>Evolutionary innovations through gain and loss of genes in the ectomycorrhizal Boletales.</title>
        <authorList>
            <person name="Wu G."/>
            <person name="Miyauchi S."/>
            <person name="Morin E."/>
            <person name="Kuo A."/>
            <person name="Drula E."/>
            <person name="Varga T."/>
            <person name="Kohler A."/>
            <person name="Feng B."/>
            <person name="Cao Y."/>
            <person name="Lipzen A."/>
            <person name="Daum C."/>
            <person name="Hundley H."/>
            <person name="Pangilinan J."/>
            <person name="Johnson J."/>
            <person name="Barry K."/>
            <person name="LaButti K."/>
            <person name="Ng V."/>
            <person name="Ahrendt S."/>
            <person name="Min B."/>
            <person name="Choi I.G."/>
            <person name="Park H."/>
            <person name="Plett J.M."/>
            <person name="Magnuson J."/>
            <person name="Spatafora J.W."/>
            <person name="Nagy L.G."/>
            <person name="Henrissat B."/>
            <person name="Grigoriev I.V."/>
            <person name="Yang Z.L."/>
            <person name="Xu J."/>
            <person name="Martin F.M."/>
        </authorList>
    </citation>
    <scope>NUCLEOTIDE SEQUENCE</scope>
    <source>
        <strain evidence="1">ATCC 28755</strain>
    </source>
</reference>
<feature type="non-terminal residue" evidence="1">
    <location>
        <position position="99"/>
    </location>
</feature>
<organism evidence="1 2">
    <name type="scientific">Hygrophoropsis aurantiaca</name>
    <dbReference type="NCBI Taxonomy" id="72124"/>
    <lineage>
        <taxon>Eukaryota</taxon>
        <taxon>Fungi</taxon>
        <taxon>Dikarya</taxon>
        <taxon>Basidiomycota</taxon>
        <taxon>Agaricomycotina</taxon>
        <taxon>Agaricomycetes</taxon>
        <taxon>Agaricomycetidae</taxon>
        <taxon>Boletales</taxon>
        <taxon>Coniophorineae</taxon>
        <taxon>Hygrophoropsidaceae</taxon>
        <taxon>Hygrophoropsis</taxon>
    </lineage>
</organism>
<keyword evidence="2" id="KW-1185">Reference proteome</keyword>
<accession>A0ACB8A0E7</accession>
<name>A0ACB8A0E7_9AGAM</name>
<dbReference type="Proteomes" id="UP000790377">
    <property type="component" value="Unassembled WGS sequence"/>
</dbReference>
<proteinExistence type="predicted"/>
<protein>
    <submittedName>
        <fullName evidence="1">Uncharacterized protein</fullName>
    </submittedName>
</protein>
<dbReference type="EMBL" id="MU267967">
    <property type="protein sequence ID" value="KAH7906861.1"/>
    <property type="molecule type" value="Genomic_DNA"/>
</dbReference>
<evidence type="ECO:0000313" key="1">
    <source>
        <dbReference type="EMBL" id="KAH7906861.1"/>
    </source>
</evidence>
<evidence type="ECO:0000313" key="2">
    <source>
        <dbReference type="Proteomes" id="UP000790377"/>
    </source>
</evidence>